<gene>
    <name evidence="2" type="ORF">TEA_001680</name>
</gene>
<reference evidence="2 3" key="1">
    <citation type="journal article" date="2018" name="Proc. Natl. Acad. Sci. U.S.A.">
        <title>Draft genome sequence of Camellia sinensis var. sinensis provides insights into the evolution of the tea genome and tea quality.</title>
        <authorList>
            <person name="Wei C."/>
            <person name="Yang H."/>
            <person name="Wang S."/>
            <person name="Zhao J."/>
            <person name="Liu C."/>
            <person name="Gao L."/>
            <person name="Xia E."/>
            <person name="Lu Y."/>
            <person name="Tai Y."/>
            <person name="She G."/>
            <person name="Sun J."/>
            <person name="Cao H."/>
            <person name="Tong W."/>
            <person name="Gao Q."/>
            <person name="Li Y."/>
            <person name="Deng W."/>
            <person name="Jiang X."/>
            <person name="Wang W."/>
            <person name="Chen Q."/>
            <person name="Zhang S."/>
            <person name="Li H."/>
            <person name="Wu J."/>
            <person name="Wang P."/>
            <person name="Li P."/>
            <person name="Shi C."/>
            <person name="Zheng F."/>
            <person name="Jian J."/>
            <person name="Huang B."/>
            <person name="Shan D."/>
            <person name="Shi M."/>
            <person name="Fang C."/>
            <person name="Yue Y."/>
            <person name="Li F."/>
            <person name="Li D."/>
            <person name="Wei S."/>
            <person name="Han B."/>
            <person name="Jiang C."/>
            <person name="Yin Y."/>
            <person name="Xia T."/>
            <person name="Zhang Z."/>
            <person name="Bennetzen J.L."/>
            <person name="Zhao S."/>
            <person name="Wan X."/>
        </authorList>
    </citation>
    <scope>NUCLEOTIDE SEQUENCE [LARGE SCALE GENOMIC DNA]</scope>
    <source>
        <strain evidence="3">cv. Shuchazao</strain>
        <tissue evidence="2">Leaf</tissue>
    </source>
</reference>
<organism evidence="2 3">
    <name type="scientific">Camellia sinensis var. sinensis</name>
    <name type="common">China tea</name>
    <dbReference type="NCBI Taxonomy" id="542762"/>
    <lineage>
        <taxon>Eukaryota</taxon>
        <taxon>Viridiplantae</taxon>
        <taxon>Streptophyta</taxon>
        <taxon>Embryophyta</taxon>
        <taxon>Tracheophyta</taxon>
        <taxon>Spermatophyta</taxon>
        <taxon>Magnoliopsida</taxon>
        <taxon>eudicotyledons</taxon>
        <taxon>Gunneridae</taxon>
        <taxon>Pentapetalae</taxon>
        <taxon>asterids</taxon>
        <taxon>Ericales</taxon>
        <taxon>Theaceae</taxon>
        <taxon>Camellia</taxon>
    </lineage>
</organism>
<comment type="caution">
    <text evidence="2">The sequence shown here is derived from an EMBL/GenBank/DDBJ whole genome shotgun (WGS) entry which is preliminary data.</text>
</comment>
<evidence type="ECO:0000256" key="1">
    <source>
        <dbReference type="SAM" id="MobiDB-lite"/>
    </source>
</evidence>
<dbReference type="EMBL" id="SDRB02011855">
    <property type="protein sequence ID" value="THF99787.1"/>
    <property type="molecule type" value="Genomic_DNA"/>
</dbReference>
<dbReference type="AlphaFoldDB" id="A0A4S4DB64"/>
<keyword evidence="3" id="KW-1185">Reference proteome</keyword>
<protein>
    <submittedName>
        <fullName evidence="2">Uncharacterized protein</fullName>
    </submittedName>
</protein>
<accession>A0A4S4DB64</accession>
<name>A0A4S4DB64_CAMSN</name>
<dbReference type="Proteomes" id="UP000306102">
    <property type="component" value="Unassembled WGS sequence"/>
</dbReference>
<feature type="region of interest" description="Disordered" evidence="1">
    <location>
        <begin position="69"/>
        <end position="97"/>
    </location>
</feature>
<sequence length="145" mass="16575">MKAREQNSNEQAIARLGVVSRSIGDVYMKDVQFNREPLNAKYRLSDLKKIDKKVRRHFHDDIAVRVTSEDPDDGFKPTSGKVQTDMVRGGPGSQSLQMNQSEIRAEIHTRDGGLLSWPKFCNKCKELKWMHLLTLHVSNINTILL</sequence>
<evidence type="ECO:0000313" key="3">
    <source>
        <dbReference type="Proteomes" id="UP000306102"/>
    </source>
</evidence>
<proteinExistence type="predicted"/>
<dbReference type="Gene3D" id="3.30.470.20">
    <property type="entry name" value="ATP-grasp fold, B domain"/>
    <property type="match status" value="1"/>
</dbReference>
<evidence type="ECO:0000313" key="2">
    <source>
        <dbReference type="EMBL" id="THF99787.1"/>
    </source>
</evidence>